<dbReference type="Gene3D" id="3.30.450.20">
    <property type="entry name" value="PAS domain"/>
    <property type="match status" value="1"/>
</dbReference>
<dbReference type="SUPFAM" id="SSF47384">
    <property type="entry name" value="Homodimeric domain of signal transducing histidine kinase"/>
    <property type="match status" value="1"/>
</dbReference>
<dbReference type="SMART" id="SM00091">
    <property type="entry name" value="PAS"/>
    <property type="match status" value="1"/>
</dbReference>
<evidence type="ECO:0000313" key="9">
    <source>
        <dbReference type="EMBL" id="OBR35679.1"/>
    </source>
</evidence>
<dbReference type="CDD" id="cd00082">
    <property type="entry name" value="HisKA"/>
    <property type="match status" value="1"/>
</dbReference>
<organism evidence="9 10">
    <name type="scientific">Maribacter hydrothermalis</name>
    <dbReference type="NCBI Taxonomy" id="1836467"/>
    <lineage>
        <taxon>Bacteria</taxon>
        <taxon>Pseudomonadati</taxon>
        <taxon>Bacteroidota</taxon>
        <taxon>Flavobacteriia</taxon>
        <taxon>Flavobacteriales</taxon>
        <taxon>Flavobacteriaceae</taxon>
        <taxon>Maribacter</taxon>
    </lineage>
</organism>
<evidence type="ECO:0000256" key="3">
    <source>
        <dbReference type="ARBA" id="ARBA00022553"/>
    </source>
</evidence>
<dbReference type="EMBL" id="LZFP01000050">
    <property type="protein sequence ID" value="OBR35679.1"/>
    <property type="molecule type" value="Genomic_DNA"/>
</dbReference>
<dbReference type="InterPro" id="IPR003594">
    <property type="entry name" value="HATPase_dom"/>
</dbReference>
<evidence type="ECO:0000256" key="1">
    <source>
        <dbReference type="ARBA" id="ARBA00000085"/>
    </source>
</evidence>
<comment type="caution">
    <text evidence="9">The sequence shown here is derived from an EMBL/GenBank/DDBJ whole genome shotgun (WGS) entry which is preliminary data.</text>
</comment>
<reference evidence="10" key="1">
    <citation type="submission" date="2016-06" db="EMBL/GenBank/DDBJ databases">
        <authorList>
            <person name="Zhan P."/>
        </authorList>
    </citation>
    <scope>NUCLEOTIDE SEQUENCE [LARGE SCALE GENOMIC DNA]</scope>
    <source>
        <strain evidence="10">T28</strain>
    </source>
</reference>
<evidence type="ECO:0000313" key="10">
    <source>
        <dbReference type="Proteomes" id="UP000092164"/>
    </source>
</evidence>
<evidence type="ECO:0000256" key="2">
    <source>
        <dbReference type="ARBA" id="ARBA00012438"/>
    </source>
</evidence>
<dbReference type="CDD" id="cd00075">
    <property type="entry name" value="HATPase"/>
    <property type="match status" value="1"/>
</dbReference>
<dbReference type="PANTHER" id="PTHR43711">
    <property type="entry name" value="TWO-COMPONENT HISTIDINE KINASE"/>
    <property type="match status" value="1"/>
</dbReference>
<dbReference type="InterPro" id="IPR000014">
    <property type="entry name" value="PAS"/>
</dbReference>
<dbReference type="NCBIfam" id="TIGR00229">
    <property type="entry name" value="sensory_box"/>
    <property type="match status" value="1"/>
</dbReference>
<dbReference type="OrthoDB" id="9808408at2"/>
<dbReference type="PRINTS" id="PR00344">
    <property type="entry name" value="BCTRLSENSOR"/>
</dbReference>
<sequence>MIVFDKNSNIFNLLSEGISEGVIVVNAEQIIVATNSSAEEMFGYEKDELIGKSLDCIIPKRYHHNHANHVSNFMEKSEKRKMGHGRDLNGLRKNGEEIPVEAGLNPFNLYGNRYVMALVTDITDRKNYTQKLEKTVQERTKQLTDALEKEKELNELKTRFLSLVSHEFKTPLSNILTSVTLLSKYKETKQQDKRDKHVDTIKSKVRQLDSILNDFLSIERLELGKVNYVIEEFPLSRVINEVVYDANMLLKTGQKIHYPDNVDEFHITFDEKTLALALSNLLQNAIKYSPEDTAIKILFSVEEEYLVLQIIDQGIGIPTNQQKYIFDRYFRAENALLNQGTGIGLNISKQHLANLGTTLTFESEENVGSTFTIRIPKNSKLLMDNSLSNL</sequence>
<dbReference type="PANTHER" id="PTHR43711:SF26">
    <property type="entry name" value="SENSOR HISTIDINE KINASE RCSC"/>
    <property type="match status" value="1"/>
</dbReference>
<feature type="domain" description="Histidine kinase" evidence="7">
    <location>
        <begin position="163"/>
        <end position="379"/>
    </location>
</feature>
<dbReference type="InterPro" id="IPR036097">
    <property type="entry name" value="HisK_dim/P_sf"/>
</dbReference>
<protein>
    <recommendedName>
        <fullName evidence="2">histidine kinase</fullName>
        <ecNumber evidence="2">2.7.13.3</ecNumber>
    </recommendedName>
</protein>
<evidence type="ECO:0000256" key="6">
    <source>
        <dbReference type="ARBA" id="ARBA00023012"/>
    </source>
</evidence>
<dbReference type="InterPro" id="IPR005467">
    <property type="entry name" value="His_kinase_dom"/>
</dbReference>
<dbReference type="Pfam" id="PF02518">
    <property type="entry name" value="HATPase_c"/>
    <property type="match status" value="1"/>
</dbReference>
<accession>A0A1B7YYY1</accession>
<feature type="domain" description="PAS" evidence="8">
    <location>
        <begin position="7"/>
        <end position="81"/>
    </location>
</feature>
<dbReference type="Proteomes" id="UP000092164">
    <property type="component" value="Unassembled WGS sequence"/>
</dbReference>
<dbReference type="EC" id="2.7.13.3" evidence="2"/>
<dbReference type="SUPFAM" id="SSF55785">
    <property type="entry name" value="PYP-like sensor domain (PAS domain)"/>
    <property type="match status" value="1"/>
</dbReference>
<dbReference type="PROSITE" id="PS50109">
    <property type="entry name" value="HIS_KIN"/>
    <property type="match status" value="1"/>
</dbReference>
<keyword evidence="10" id="KW-1185">Reference proteome</keyword>
<dbReference type="STRING" id="1836467.BTR34_01730"/>
<keyword evidence="3" id="KW-0597">Phosphoprotein</keyword>
<dbReference type="SMART" id="SM00387">
    <property type="entry name" value="HATPase_c"/>
    <property type="match status" value="1"/>
</dbReference>
<dbReference type="RefSeq" id="WP_068486863.1">
    <property type="nucleotide sequence ID" value="NZ_CP018760.1"/>
</dbReference>
<evidence type="ECO:0000256" key="4">
    <source>
        <dbReference type="ARBA" id="ARBA00022679"/>
    </source>
</evidence>
<dbReference type="InterPro" id="IPR035965">
    <property type="entry name" value="PAS-like_dom_sf"/>
</dbReference>
<dbReference type="PROSITE" id="PS50112">
    <property type="entry name" value="PAS"/>
    <property type="match status" value="1"/>
</dbReference>
<evidence type="ECO:0000256" key="5">
    <source>
        <dbReference type="ARBA" id="ARBA00022777"/>
    </source>
</evidence>
<dbReference type="InterPro" id="IPR036890">
    <property type="entry name" value="HATPase_C_sf"/>
</dbReference>
<comment type="catalytic activity">
    <reaction evidence="1">
        <text>ATP + protein L-histidine = ADP + protein N-phospho-L-histidine.</text>
        <dbReference type="EC" id="2.7.13.3"/>
    </reaction>
</comment>
<dbReference type="CDD" id="cd00130">
    <property type="entry name" value="PAS"/>
    <property type="match status" value="1"/>
</dbReference>
<keyword evidence="6" id="KW-0902">Two-component regulatory system</keyword>
<evidence type="ECO:0000259" key="7">
    <source>
        <dbReference type="PROSITE" id="PS50109"/>
    </source>
</evidence>
<dbReference type="InterPro" id="IPR003661">
    <property type="entry name" value="HisK_dim/P_dom"/>
</dbReference>
<dbReference type="InterPro" id="IPR004358">
    <property type="entry name" value="Sig_transdc_His_kin-like_C"/>
</dbReference>
<keyword evidence="5 9" id="KW-0418">Kinase</keyword>
<dbReference type="SUPFAM" id="SSF55874">
    <property type="entry name" value="ATPase domain of HSP90 chaperone/DNA topoisomerase II/histidine kinase"/>
    <property type="match status" value="1"/>
</dbReference>
<dbReference type="KEGG" id="mart:BTR34_01730"/>
<gene>
    <name evidence="9" type="ORF">A9200_10785</name>
</gene>
<keyword evidence="4" id="KW-0808">Transferase</keyword>
<dbReference type="InterPro" id="IPR050736">
    <property type="entry name" value="Sensor_HK_Regulatory"/>
</dbReference>
<dbReference type="Pfam" id="PF00512">
    <property type="entry name" value="HisKA"/>
    <property type="match status" value="1"/>
</dbReference>
<evidence type="ECO:0000259" key="8">
    <source>
        <dbReference type="PROSITE" id="PS50112"/>
    </source>
</evidence>
<dbReference type="GO" id="GO:0000155">
    <property type="term" value="F:phosphorelay sensor kinase activity"/>
    <property type="evidence" value="ECO:0007669"/>
    <property type="project" value="InterPro"/>
</dbReference>
<dbReference type="Gene3D" id="1.10.287.130">
    <property type="match status" value="1"/>
</dbReference>
<dbReference type="SMART" id="SM00388">
    <property type="entry name" value="HisKA"/>
    <property type="match status" value="1"/>
</dbReference>
<dbReference type="Gene3D" id="3.30.565.10">
    <property type="entry name" value="Histidine kinase-like ATPase, C-terminal domain"/>
    <property type="match status" value="1"/>
</dbReference>
<dbReference type="Pfam" id="PF13426">
    <property type="entry name" value="PAS_9"/>
    <property type="match status" value="1"/>
</dbReference>
<dbReference type="AlphaFoldDB" id="A0A1B7YYY1"/>
<name>A0A1B7YYY1_9FLAO</name>
<proteinExistence type="predicted"/>